<evidence type="ECO:0000256" key="13">
    <source>
        <dbReference type="ARBA" id="ARBA00031669"/>
    </source>
</evidence>
<dbReference type="InterPro" id="IPR020546">
    <property type="entry name" value="ATP_synth_F1_dsu/esu_N"/>
</dbReference>
<dbReference type="CDD" id="cd12152">
    <property type="entry name" value="F1-ATPase_delta"/>
    <property type="match status" value="1"/>
</dbReference>
<dbReference type="STRING" id="1095629.A0A0C9Y7J6"/>
<evidence type="ECO:0000256" key="10">
    <source>
        <dbReference type="ARBA" id="ARBA00023136"/>
    </source>
</evidence>
<keyword evidence="8" id="KW-0406">Ion transport</keyword>
<evidence type="ECO:0000256" key="5">
    <source>
        <dbReference type="ARBA" id="ARBA00022781"/>
    </source>
</evidence>
<name>A0A0C9Y7J6_9AGAR</name>
<comment type="subcellular location">
    <subcellularLocation>
        <location evidence="1">Mitochondrion inner membrane</location>
    </subcellularLocation>
</comment>
<keyword evidence="5" id="KW-0375">Hydrogen ion transport</keyword>
<dbReference type="InterPro" id="IPR001469">
    <property type="entry name" value="ATP_synth_F1_dsu/esu"/>
</dbReference>
<dbReference type="GO" id="GO:0046933">
    <property type="term" value="F:proton-transporting ATP synthase activity, rotational mechanism"/>
    <property type="evidence" value="ECO:0007669"/>
    <property type="project" value="InterPro"/>
</dbReference>
<evidence type="ECO:0000259" key="14">
    <source>
        <dbReference type="Pfam" id="PF02823"/>
    </source>
</evidence>
<evidence type="ECO:0000256" key="6">
    <source>
        <dbReference type="ARBA" id="ARBA00022792"/>
    </source>
</evidence>
<evidence type="ECO:0000256" key="1">
    <source>
        <dbReference type="ARBA" id="ARBA00004273"/>
    </source>
</evidence>
<evidence type="ECO:0000256" key="2">
    <source>
        <dbReference type="ARBA" id="ARBA00005712"/>
    </source>
</evidence>
<evidence type="ECO:0000256" key="11">
    <source>
        <dbReference type="ARBA" id="ARBA00023196"/>
    </source>
</evidence>
<keyword evidence="16" id="KW-1185">Reference proteome</keyword>
<dbReference type="GO" id="GO:0005743">
    <property type="term" value="C:mitochondrial inner membrane"/>
    <property type="evidence" value="ECO:0007669"/>
    <property type="project" value="UniProtKB-SubCell"/>
</dbReference>
<reference evidence="15 16" key="1">
    <citation type="submission" date="2014-04" db="EMBL/GenBank/DDBJ databases">
        <authorList>
            <consortium name="DOE Joint Genome Institute"/>
            <person name="Kuo A."/>
            <person name="Kohler A."/>
            <person name="Nagy L.G."/>
            <person name="Floudas D."/>
            <person name="Copeland A."/>
            <person name="Barry K.W."/>
            <person name="Cichocki N."/>
            <person name="Veneault-Fourrey C."/>
            <person name="LaButti K."/>
            <person name="Lindquist E.A."/>
            <person name="Lipzen A."/>
            <person name="Lundell T."/>
            <person name="Morin E."/>
            <person name="Murat C."/>
            <person name="Sun H."/>
            <person name="Tunlid A."/>
            <person name="Henrissat B."/>
            <person name="Grigoriev I.V."/>
            <person name="Hibbett D.S."/>
            <person name="Martin F."/>
            <person name="Nordberg H.P."/>
            <person name="Cantor M.N."/>
            <person name="Hua S.X."/>
        </authorList>
    </citation>
    <scope>NUCLEOTIDE SEQUENCE [LARGE SCALE GENOMIC DNA]</scope>
    <source>
        <strain evidence="15 16">LaAM-08-1</strain>
    </source>
</reference>
<dbReference type="SUPFAM" id="SSF51344">
    <property type="entry name" value="Epsilon subunit of F1F0-ATP synthase N-terminal domain"/>
    <property type="match status" value="1"/>
</dbReference>
<keyword evidence="10" id="KW-0472">Membrane</keyword>
<dbReference type="Pfam" id="PF02823">
    <property type="entry name" value="ATP-synt_DE_N"/>
    <property type="match status" value="1"/>
</dbReference>
<feature type="domain" description="ATP synthase F1 complex delta/epsilon subunit N-terminal" evidence="14">
    <location>
        <begin position="32"/>
        <end position="108"/>
    </location>
</feature>
<protein>
    <recommendedName>
        <fullName evidence="3">ATP synthase subunit delta, mitochondrial</fullName>
    </recommendedName>
    <alternativeName>
        <fullName evidence="13">F-ATPase delta subunit</fullName>
    </alternativeName>
</protein>
<organism evidence="15 16">
    <name type="scientific">Laccaria amethystina LaAM-08-1</name>
    <dbReference type="NCBI Taxonomy" id="1095629"/>
    <lineage>
        <taxon>Eukaryota</taxon>
        <taxon>Fungi</taxon>
        <taxon>Dikarya</taxon>
        <taxon>Basidiomycota</taxon>
        <taxon>Agaricomycotina</taxon>
        <taxon>Agaricomycetes</taxon>
        <taxon>Agaricomycetidae</taxon>
        <taxon>Agaricales</taxon>
        <taxon>Agaricineae</taxon>
        <taxon>Hydnangiaceae</taxon>
        <taxon>Laccaria</taxon>
    </lineage>
</organism>
<evidence type="ECO:0000256" key="7">
    <source>
        <dbReference type="ARBA" id="ARBA00022946"/>
    </source>
</evidence>
<evidence type="ECO:0000313" key="16">
    <source>
        <dbReference type="Proteomes" id="UP000054477"/>
    </source>
</evidence>
<dbReference type="Proteomes" id="UP000054477">
    <property type="component" value="Unassembled WGS sequence"/>
</dbReference>
<dbReference type="Gene3D" id="2.60.15.10">
    <property type="entry name" value="F0F1 ATP synthase delta/epsilon subunit, N-terminal"/>
    <property type="match status" value="1"/>
</dbReference>
<comment type="similarity">
    <text evidence="2">Belongs to the ATPase epsilon chain family.</text>
</comment>
<dbReference type="Gene3D" id="6.10.140.880">
    <property type="match status" value="1"/>
</dbReference>
<keyword evidence="4" id="KW-0813">Transport</keyword>
<reference evidence="16" key="2">
    <citation type="submission" date="2015-01" db="EMBL/GenBank/DDBJ databases">
        <title>Evolutionary Origins and Diversification of the Mycorrhizal Mutualists.</title>
        <authorList>
            <consortium name="DOE Joint Genome Institute"/>
            <consortium name="Mycorrhizal Genomics Consortium"/>
            <person name="Kohler A."/>
            <person name="Kuo A."/>
            <person name="Nagy L.G."/>
            <person name="Floudas D."/>
            <person name="Copeland A."/>
            <person name="Barry K.W."/>
            <person name="Cichocki N."/>
            <person name="Veneault-Fourrey C."/>
            <person name="LaButti K."/>
            <person name="Lindquist E.A."/>
            <person name="Lipzen A."/>
            <person name="Lundell T."/>
            <person name="Morin E."/>
            <person name="Murat C."/>
            <person name="Riley R."/>
            <person name="Ohm R."/>
            <person name="Sun H."/>
            <person name="Tunlid A."/>
            <person name="Henrissat B."/>
            <person name="Grigoriev I.V."/>
            <person name="Hibbett D.S."/>
            <person name="Martin F."/>
        </authorList>
    </citation>
    <scope>NUCLEOTIDE SEQUENCE [LARGE SCALE GENOMIC DNA]</scope>
    <source>
        <strain evidence="16">LaAM-08-1</strain>
    </source>
</reference>
<dbReference type="PANTHER" id="PTHR13822">
    <property type="entry name" value="ATP SYNTHASE DELTA/EPSILON CHAIN"/>
    <property type="match status" value="1"/>
</dbReference>
<evidence type="ECO:0000313" key="15">
    <source>
        <dbReference type="EMBL" id="KIK09979.1"/>
    </source>
</evidence>
<dbReference type="EMBL" id="KN838537">
    <property type="protein sequence ID" value="KIK09979.1"/>
    <property type="molecule type" value="Genomic_DNA"/>
</dbReference>
<dbReference type="HAMAP" id="MF_00530">
    <property type="entry name" value="ATP_synth_epsil_bac"/>
    <property type="match status" value="1"/>
</dbReference>
<accession>A0A0C9Y7J6</accession>
<dbReference type="AlphaFoldDB" id="A0A0C9Y7J6"/>
<proteinExistence type="inferred from homology"/>
<keyword evidence="9" id="KW-0496">Mitochondrion</keyword>
<keyword evidence="11" id="KW-0139">CF(1)</keyword>
<keyword evidence="12" id="KW-0066">ATP synthesis</keyword>
<dbReference type="OrthoDB" id="270171at2759"/>
<dbReference type="FunFam" id="2.60.15.10:FF:000003">
    <property type="entry name" value="ATP synthase subunit delta, mitochondrial"/>
    <property type="match status" value="1"/>
</dbReference>
<sequence length="163" mass="17318">MSSLRLISSVVRRATTFSIARRGYADAVSDKLKLSLALPHKSIFTSQDVVQVNIPAESGDMGILSNHVPSIEAIRPGVVEVIESNAGSQKFFVSGGFATVHPNNKLTINVVEGAPLEDFSIEAIRSNLADALKVAAGSGSEAEKMEARVEADVYEALQHALAK</sequence>
<evidence type="ECO:0000256" key="4">
    <source>
        <dbReference type="ARBA" id="ARBA00022448"/>
    </source>
</evidence>
<dbReference type="PANTHER" id="PTHR13822:SF7">
    <property type="entry name" value="ATP SYNTHASE SUBUNIT DELTA, MITOCHONDRIAL"/>
    <property type="match status" value="1"/>
</dbReference>
<evidence type="ECO:0000256" key="3">
    <source>
        <dbReference type="ARBA" id="ARBA00016960"/>
    </source>
</evidence>
<dbReference type="InterPro" id="IPR036771">
    <property type="entry name" value="ATPsynth_dsu/esu_N"/>
</dbReference>
<keyword evidence="7" id="KW-0809">Transit peptide</keyword>
<evidence type="ECO:0000256" key="9">
    <source>
        <dbReference type="ARBA" id="ARBA00023128"/>
    </source>
</evidence>
<gene>
    <name evidence="15" type="ORF">K443DRAFT_671296</name>
</gene>
<keyword evidence="6" id="KW-0999">Mitochondrion inner membrane</keyword>
<dbReference type="GO" id="GO:0045259">
    <property type="term" value="C:proton-transporting ATP synthase complex"/>
    <property type="evidence" value="ECO:0007669"/>
    <property type="project" value="UniProtKB-KW"/>
</dbReference>
<dbReference type="HOGENOM" id="CLU_084338_0_0_1"/>
<evidence type="ECO:0000256" key="8">
    <source>
        <dbReference type="ARBA" id="ARBA00023065"/>
    </source>
</evidence>
<evidence type="ECO:0000256" key="12">
    <source>
        <dbReference type="ARBA" id="ARBA00023310"/>
    </source>
</evidence>